<sequence>MEATASIAPDEPPRRIYQYQPLDPERMQFRLLHILPDLWGPPKSAGWIIVQDSCISVRQNLLSRLLPHCAQQPTQGAEFLWIDALCIDQENIHEQEVQVKRMGGLYHFAKRVLIWLGLRAGNDLHSTEDVPQWSKNIFEPLLDDLNYHGRRAIGALRDLAETAYWTRMWIVQEVVLAKRAYVMAGDEV</sequence>
<evidence type="ECO:0000313" key="3">
    <source>
        <dbReference type="Proteomes" id="UP000799444"/>
    </source>
</evidence>
<feature type="domain" description="Heterokaryon incompatibility" evidence="1">
    <location>
        <begin position="48"/>
        <end position="173"/>
    </location>
</feature>
<comment type="caution">
    <text evidence="2">The sequence shown here is derived from an EMBL/GenBank/DDBJ whole genome shotgun (WGS) entry which is preliminary data.</text>
</comment>
<dbReference type="OrthoDB" id="2157530at2759"/>
<proteinExistence type="predicted"/>
<gene>
    <name evidence="2" type="ORF">EJ04DRAFT_449524</name>
</gene>
<evidence type="ECO:0000259" key="1">
    <source>
        <dbReference type="Pfam" id="PF06985"/>
    </source>
</evidence>
<dbReference type="InterPro" id="IPR010730">
    <property type="entry name" value="HET"/>
</dbReference>
<keyword evidence="3" id="KW-1185">Reference proteome</keyword>
<dbReference type="InterPro" id="IPR052895">
    <property type="entry name" value="HetReg/Transcr_Mod"/>
</dbReference>
<dbReference type="PANTHER" id="PTHR24148:SF73">
    <property type="entry name" value="HET DOMAIN PROTEIN (AFU_ORTHOLOGUE AFUA_8G01020)"/>
    <property type="match status" value="1"/>
</dbReference>
<protein>
    <recommendedName>
        <fullName evidence="1">Heterokaryon incompatibility domain-containing protein</fullName>
    </recommendedName>
</protein>
<dbReference type="Pfam" id="PF06985">
    <property type="entry name" value="HET"/>
    <property type="match status" value="1"/>
</dbReference>
<dbReference type="PANTHER" id="PTHR24148">
    <property type="entry name" value="ANKYRIN REPEAT DOMAIN-CONTAINING PROTEIN 39 HOMOLOG-RELATED"/>
    <property type="match status" value="1"/>
</dbReference>
<evidence type="ECO:0000313" key="2">
    <source>
        <dbReference type="EMBL" id="KAF2728338.1"/>
    </source>
</evidence>
<feature type="non-terminal residue" evidence="2">
    <location>
        <position position="188"/>
    </location>
</feature>
<accession>A0A9P4UWZ1</accession>
<organism evidence="2 3">
    <name type="scientific">Polyplosphaeria fusca</name>
    <dbReference type="NCBI Taxonomy" id="682080"/>
    <lineage>
        <taxon>Eukaryota</taxon>
        <taxon>Fungi</taxon>
        <taxon>Dikarya</taxon>
        <taxon>Ascomycota</taxon>
        <taxon>Pezizomycotina</taxon>
        <taxon>Dothideomycetes</taxon>
        <taxon>Pleosporomycetidae</taxon>
        <taxon>Pleosporales</taxon>
        <taxon>Tetraplosphaeriaceae</taxon>
        <taxon>Polyplosphaeria</taxon>
    </lineage>
</organism>
<name>A0A9P4UWZ1_9PLEO</name>
<dbReference type="AlphaFoldDB" id="A0A9P4UWZ1"/>
<dbReference type="EMBL" id="ML996284">
    <property type="protein sequence ID" value="KAF2728338.1"/>
    <property type="molecule type" value="Genomic_DNA"/>
</dbReference>
<reference evidence="2" key="1">
    <citation type="journal article" date="2020" name="Stud. Mycol.">
        <title>101 Dothideomycetes genomes: a test case for predicting lifestyles and emergence of pathogens.</title>
        <authorList>
            <person name="Haridas S."/>
            <person name="Albert R."/>
            <person name="Binder M."/>
            <person name="Bloem J."/>
            <person name="Labutti K."/>
            <person name="Salamov A."/>
            <person name="Andreopoulos B."/>
            <person name="Baker S."/>
            <person name="Barry K."/>
            <person name="Bills G."/>
            <person name="Bluhm B."/>
            <person name="Cannon C."/>
            <person name="Castanera R."/>
            <person name="Culley D."/>
            <person name="Daum C."/>
            <person name="Ezra D."/>
            <person name="Gonzalez J."/>
            <person name="Henrissat B."/>
            <person name="Kuo A."/>
            <person name="Liang C."/>
            <person name="Lipzen A."/>
            <person name="Lutzoni F."/>
            <person name="Magnuson J."/>
            <person name="Mondo S."/>
            <person name="Nolan M."/>
            <person name="Ohm R."/>
            <person name="Pangilinan J."/>
            <person name="Park H.-J."/>
            <person name="Ramirez L."/>
            <person name="Alfaro M."/>
            <person name="Sun H."/>
            <person name="Tritt A."/>
            <person name="Yoshinaga Y."/>
            <person name="Zwiers L.-H."/>
            <person name="Turgeon B."/>
            <person name="Goodwin S."/>
            <person name="Spatafora J."/>
            <person name="Crous P."/>
            <person name="Grigoriev I."/>
        </authorList>
    </citation>
    <scope>NUCLEOTIDE SEQUENCE</scope>
    <source>
        <strain evidence="2">CBS 125425</strain>
    </source>
</reference>
<dbReference type="Proteomes" id="UP000799444">
    <property type="component" value="Unassembled WGS sequence"/>
</dbReference>